<dbReference type="GO" id="GO:0006396">
    <property type="term" value="P:RNA processing"/>
    <property type="evidence" value="ECO:0007669"/>
    <property type="project" value="InterPro"/>
</dbReference>
<gene>
    <name evidence="4" type="ORF">FIV42_26245</name>
</gene>
<dbReference type="Gene3D" id="1.25.40.10">
    <property type="entry name" value="Tetratricopeptide repeat domain"/>
    <property type="match status" value="9"/>
</dbReference>
<protein>
    <submittedName>
        <fullName evidence="4">Tetratricopeptide repeat protein</fullName>
    </submittedName>
</protein>
<keyword evidence="1" id="KW-0677">Repeat</keyword>
<dbReference type="Proteomes" id="UP000315995">
    <property type="component" value="Chromosome"/>
</dbReference>
<dbReference type="InterPro" id="IPR051012">
    <property type="entry name" value="CellSynth/LPSAsmb/PSIAsmb"/>
</dbReference>
<proteinExistence type="predicted"/>
<evidence type="ECO:0000256" key="2">
    <source>
        <dbReference type="ARBA" id="ARBA00022803"/>
    </source>
</evidence>
<evidence type="ECO:0000313" key="4">
    <source>
        <dbReference type="EMBL" id="QDG54115.1"/>
    </source>
</evidence>
<organism evidence="4 5">
    <name type="scientific">Persicimonas caeni</name>
    <dbReference type="NCBI Taxonomy" id="2292766"/>
    <lineage>
        <taxon>Bacteria</taxon>
        <taxon>Deltaproteobacteria</taxon>
        <taxon>Bradymonadales</taxon>
        <taxon>Bradymonadaceae</taxon>
        <taxon>Persicimonas</taxon>
    </lineage>
</organism>
<dbReference type="InterPro" id="IPR003107">
    <property type="entry name" value="HAT"/>
</dbReference>
<accession>A0A5B8YG84</accession>
<dbReference type="EMBL" id="CP041186">
    <property type="protein sequence ID" value="QDG54115.1"/>
    <property type="molecule type" value="Genomic_DNA"/>
</dbReference>
<evidence type="ECO:0000256" key="1">
    <source>
        <dbReference type="ARBA" id="ARBA00022737"/>
    </source>
</evidence>
<dbReference type="InterPro" id="IPR011990">
    <property type="entry name" value="TPR-like_helical_dom_sf"/>
</dbReference>
<dbReference type="Pfam" id="PF13176">
    <property type="entry name" value="TPR_7"/>
    <property type="match status" value="1"/>
</dbReference>
<feature type="repeat" description="TPR" evidence="3">
    <location>
        <begin position="189"/>
        <end position="222"/>
    </location>
</feature>
<dbReference type="SMART" id="SM00028">
    <property type="entry name" value="TPR"/>
    <property type="match status" value="14"/>
</dbReference>
<dbReference type="PANTHER" id="PTHR45586:SF1">
    <property type="entry name" value="LIPOPOLYSACCHARIDE ASSEMBLY PROTEIN B"/>
    <property type="match status" value="1"/>
</dbReference>
<sequence>MVENTDARADLPTDSPRRAGPARSLRILVAALLLAATGCQTPYETGLSRYAQGQYTEAKQHAQEGLRQEPDDPELNLLMAQTLVAQEEYRRAEPYAVKAFESGEDPSEAGRTLGKIHWELGRPIKAVTAWKAAREDDPESVGDTDFQRALEAAIATAMTLQQFEDALDLRQQLAEIDPEHPEVKQEALRVNRERLAQAYQRNGEYEEAVEIYAELSEAFPDRSTYAMARGRLLLQLERYDKAIEAFEAYVAGADEAARADRMLEVARRAERTKARKVSVHFYDAALEAMAGQASFRRAKLNLTLAALYFDQEEVDKAKEHIDRYLGDMTQLRGLPLSAEVYITAADTAADNGQHSYAIDLLEQALEKAPPSWNLASKLAALYARRARSGEMERVLKTYVERAGGTSDAKLQVARWALNRRNYELAQHFFERAVEHDDVEAGTWLELARVYSTVGQIDKLETALKTYIKNYEHDRYELLDAASMYQKHRLYEAAEEVLLDARKDDPKSLVVVDRLSQLYNEWGKPSKVHDYYEKWIQARGGTAEDYQLVGERFSRQARPNEALPYLEKAAKKGSHHAWLQMADVYSRQRRDIDMKQALEKYLEAAPNTASTLSSVLSRYRSAGMNTEAIDILEQLIALEPGVLSHYQRLSRFYFEQGREQDAVDLWTKYLEQSDRPMETLETISEWFQRRSQPQWILTIYRRLLENGEADPHLYRLVGDTYLTMAQRRGRYMGSQQQVSLSDPKKQARRFYELYLEKASPSRTELIDFASSMSQQKMWDIAARVYAKLTEGEVGGSQLWLKYGGVLLNLGRAEEAEKLFATYYEERGKNVEDARVVADALFDANRYDSAEPYLQKMFASERPNYVQGAFRRLAELYRATERSDKIDSLITTFLQRAQNPTKARQEVLAVLQDAGMYAKAAEQIERIRAFQGDVMGFQLAENLYRAGKFDKAQAAFATYANDNAYPGDAWVTVGDFYARHGSGELAGKAYDKAVTAAADNAKTHQARGQFLILQGKVEEGRKALDLARKKMAPVQREDAYELEVKTLLEAGRYAEGRDLAEEALKTAGRHKDYFQRVVFDYALVTQPREKAQRTIQELIKSSVNLRDKVDMLARNGFREAAAKLLEDEVTKGDYYTASRIIQERSDLLTTLGGFERLEKAMKPMIERPHEGARQQAQIGEYLISQGEYQKGIPYLRSAIAKGQIDFRASLAHAYAAMGYHQEAVRVYQKLLETVGTADLTSTLRQIGAQYEVHGQQEQYLRLLRLLMSDGRYTADAAPLLAELLAERGRLDEAANVIYETTSQSQPERDAEASIKLVVDAGRDEDIDTVVRTLEALAGEGYVEEARGFISQLSGELREDSRVQELGLKLAVARSKESAADEAKAAVADFGLSQEDNDRRLQIAELVQRHGLYDLADELARKGLENPDRSVHARTATFLLRNAVAANDEQRIDELAKLYVEDAQDKVSAKAALAEQFRQLGLDDRAVATAVSLANSMPTRQNVSAALLIAQAAGDKEQLEAMADLYMRVGREPLSYIHSLITRWKGQQASELTRPILNHYESVYPVVYDMRMNDIVVAYRAGDVEAAREKLDEALEFVAYDPYAVYRLAWHLNRAGLFVETARYLAPKLDGRTVAPQTHLLLGLASRELDFTEEADKSFSAYMEASSDEAVAATNVAQELLERKFTDDALRYADLAVQKSPERPEPFFFRGAARLRKGETKAAKRDLDKSIGAGVNRTYGLYHAAYNALKAGEDAVATGYLEQLAKTPSPRDPETPLRLVIQCFVDAERAEAGINFVEERFPMLAAGTGILGEALVPQMSGLYEAAGDHERAYELYESALDEFLVKSPTHQSVAVYMNNLAYTFSTTNAQLERGFDYVRRAIATGRGRNPSYLDTLGWLHYRNGDLGQAETYVRRSLRTANGGQSELTELVEHLAEIERAQGNDREALWLEVSLEDFK</sequence>
<dbReference type="Pfam" id="PF13432">
    <property type="entry name" value="TPR_16"/>
    <property type="match status" value="2"/>
</dbReference>
<dbReference type="Pfam" id="PF14559">
    <property type="entry name" value="TPR_19"/>
    <property type="match status" value="1"/>
</dbReference>
<dbReference type="InterPro" id="IPR019734">
    <property type="entry name" value="TPR_rpt"/>
</dbReference>
<keyword evidence="5" id="KW-1185">Reference proteome</keyword>
<dbReference type="SMART" id="SM00386">
    <property type="entry name" value="HAT"/>
    <property type="match status" value="5"/>
</dbReference>
<keyword evidence="2 3" id="KW-0802">TPR repeat</keyword>
<dbReference type="OrthoDB" id="9766710at2"/>
<dbReference type="SUPFAM" id="SSF48452">
    <property type="entry name" value="TPR-like"/>
    <property type="match status" value="8"/>
</dbReference>
<name>A0A4Y6Q298_PERCE</name>
<dbReference type="PANTHER" id="PTHR45586">
    <property type="entry name" value="TPR REPEAT-CONTAINING PROTEIN PA4667"/>
    <property type="match status" value="1"/>
</dbReference>
<evidence type="ECO:0000313" key="5">
    <source>
        <dbReference type="Proteomes" id="UP000315995"/>
    </source>
</evidence>
<reference evidence="4 5" key="1">
    <citation type="submission" date="2019-06" db="EMBL/GenBank/DDBJ databases">
        <title>Persicimonas caeni gen. nov., sp. nov., a predatory bacterium isolated from solar saltern.</title>
        <authorList>
            <person name="Wang S."/>
        </authorList>
    </citation>
    <scope>NUCLEOTIDE SEQUENCE [LARGE SCALE GENOMIC DNA]</scope>
    <source>
        <strain evidence="4 5">YN101</strain>
    </source>
</reference>
<dbReference type="PROSITE" id="PS50005">
    <property type="entry name" value="TPR"/>
    <property type="match status" value="1"/>
</dbReference>
<evidence type="ECO:0000256" key="3">
    <source>
        <dbReference type="PROSITE-ProRule" id="PRU00339"/>
    </source>
</evidence>
<accession>A0A4Y6Q298</accession>